<evidence type="ECO:0000313" key="1">
    <source>
        <dbReference type="EMBL" id="MDQ8208226.1"/>
    </source>
</evidence>
<name>A0ABU1AVP6_9BACT</name>
<keyword evidence="2" id="KW-1185">Reference proteome</keyword>
<dbReference type="RefSeq" id="WP_308950727.1">
    <property type="nucleotide sequence ID" value="NZ_JARXHW010000026.1"/>
</dbReference>
<dbReference type="EMBL" id="JARXHW010000026">
    <property type="protein sequence ID" value="MDQ8208226.1"/>
    <property type="molecule type" value="Genomic_DNA"/>
</dbReference>
<dbReference type="PROSITE" id="PS51257">
    <property type="entry name" value="PROKAR_LIPOPROTEIN"/>
    <property type="match status" value="1"/>
</dbReference>
<organism evidence="1 2">
    <name type="scientific">Thalassobacterium maritimum</name>
    <dbReference type="NCBI Taxonomy" id="3041265"/>
    <lineage>
        <taxon>Bacteria</taxon>
        <taxon>Pseudomonadati</taxon>
        <taxon>Verrucomicrobiota</taxon>
        <taxon>Opitutia</taxon>
        <taxon>Puniceicoccales</taxon>
        <taxon>Coraliomargaritaceae</taxon>
        <taxon>Thalassobacterium</taxon>
    </lineage>
</organism>
<accession>A0ABU1AVP6</accession>
<protein>
    <recommendedName>
        <fullName evidence="3">Lipoprotein</fullName>
    </recommendedName>
</protein>
<gene>
    <name evidence="1" type="ORF">QEH52_11950</name>
</gene>
<reference evidence="1 2" key="1">
    <citation type="submission" date="2023-04" db="EMBL/GenBank/DDBJ databases">
        <title>A novel bacteria isolated from coastal sediment.</title>
        <authorList>
            <person name="Liu X.-J."/>
            <person name="Du Z.-J."/>
        </authorList>
    </citation>
    <scope>NUCLEOTIDE SEQUENCE [LARGE SCALE GENOMIC DNA]</scope>
    <source>
        <strain evidence="1 2">SDUM461003</strain>
    </source>
</reference>
<sequence length="135" mass="15722">MKLITLSWILALFAVIGCKPTAKITGEPNLFKSVHFEAFEHQGEPGWMKMTIEIELSRFTPLYPTGIKNKNKASRLKLALLRTEVREKSFIGEYTFKPLEDEKIILHMEDFTWSTYTEFRPIELPLKNESENQSQ</sequence>
<proteinExistence type="predicted"/>
<evidence type="ECO:0008006" key="3">
    <source>
        <dbReference type="Google" id="ProtNLM"/>
    </source>
</evidence>
<evidence type="ECO:0000313" key="2">
    <source>
        <dbReference type="Proteomes" id="UP001225316"/>
    </source>
</evidence>
<comment type="caution">
    <text evidence="1">The sequence shown here is derived from an EMBL/GenBank/DDBJ whole genome shotgun (WGS) entry which is preliminary data.</text>
</comment>
<dbReference type="Proteomes" id="UP001225316">
    <property type="component" value="Unassembled WGS sequence"/>
</dbReference>